<gene>
    <name evidence="2" type="ORF">TBRA_LOCUS5268</name>
</gene>
<proteinExistence type="predicted"/>
<evidence type="ECO:0000313" key="3">
    <source>
        <dbReference type="Proteomes" id="UP000479190"/>
    </source>
</evidence>
<dbReference type="AlphaFoldDB" id="A0A6H5IDA6"/>
<sequence length="351" mass="40517">MAVRQPRSIEGSSCRSDSPGYGSDHAGLVHSRSSARERRPDCSRRKLPEYALKCIFKCSVRGWWSKRGQYNTQILLMTKFKNYAGLLGDTFCKRRIRTLACSSKLARACRHVTEGERERKVRFSVCESGQGQWLAEKQLLLPRRNVVVNGGRRSQVDMRTKGGDHTTCGERLVSRKQAKKEKREREREKSQWLKECDTDKMVASSACRFDIYCCWRAPTEETCRQVCTRDTAYRNSVMSRRCSVYDEQLNAPRGHDACILRDVSTFSFSLSLLNNIAIFLIFIRTHLTQNTTFVRAVYYLYPKKRRGTISQYNLVPLAICRARTEYTSCVESRTARTPIVKYISKTHLNVL</sequence>
<organism evidence="2 3">
    <name type="scientific">Trichogramma brassicae</name>
    <dbReference type="NCBI Taxonomy" id="86971"/>
    <lineage>
        <taxon>Eukaryota</taxon>
        <taxon>Metazoa</taxon>
        <taxon>Ecdysozoa</taxon>
        <taxon>Arthropoda</taxon>
        <taxon>Hexapoda</taxon>
        <taxon>Insecta</taxon>
        <taxon>Pterygota</taxon>
        <taxon>Neoptera</taxon>
        <taxon>Endopterygota</taxon>
        <taxon>Hymenoptera</taxon>
        <taxon>Apocrita</taxon>
        <taxon>Proctotrupomorpha</taxon>
        <taxon>Chalcidoidea</taxon>
        <taxon>Trichogrammatidae</taxon>
        <taxon>Trichogramma</taxon>
    </lineage>
</organism>
<reference evidence="2 3" key="1">
    <citation type="submission" date="2020-02" db="EMBL/GenBank/DDBJ databases">
        <authorList>
            <person name="Ferguson B K."/>
        </authorList>
    </citation>
    <scope>NUCLEOTIDE SEQUENCE [LARGE SCALE GENOMIC DNA]</scope>
</reference>
<keyword evidence="3" id="KW-1185">Reference proteome</keyword>
<evidence type="ECO:0000313" key="2">
    <source>
        <dbReference type="EMBL" id="CAB0033353.1"/>
    </source>
</evidence>
<accession>A0A6H5IDA6</accession>
<dbReference type="EMBL" id="CADCXV010000706">
    <property type="protein sequence ID" value="CAB0033353.1"/>
    <property type="molecule type" value="Genomic_DNA"/>
</dbReference>
<feature type="region of interest" description="Disordered" evidence="1">
    <location>
        <begin position="1"/>
        <end position="40"/>
    </location>
</feature>
<name>A0A6H5IDA6_9HYME</name>
<protein>
    <submittedName>
        <fullName evidence="2">Uncharacterized protein</fullName>
    </submittedName>
</protein>
<dbReference type="Proteomes" id="UP000479190">
    <property type="component" value="Unassembled WGS sequence"/>
</dbReference>
<evidence type="ECO:0000256" key="1">
    <source>
        <dbReference type="SAM" id="MobiDB-lite"/>
    </source>
</evidence>